<evidence type="ECO:0000256" key="5">
    <source>
        <dbReference type="SAM" id="Coils"/>
    </source>
</evidence>
<dbReference type="Pfam" id="PF13920">
    <property type="entry name" value="zf-C3HC4_3"/>
    <property type="match status" value="1"/>
</dbReference>
<evidence type="ECO:0000256" key="1">
    <source>
        <dbReference type="ARBA" id="ARBA00022723"/>
    </source>
</evidence>
<evidence type="ECO:0000256" key="3">
    <source>
        <dbReference type="ARBA" id="ARBA00022833"/>
    </source>
</evidence>
<evidence type="ECO:0000259" key="6">
    <source>
        <dbReference type="PROSITE" id="PS50089"/>
    </source>
</evidence>
<evidence type="ECO:0000313" key="8">
    <source>
        <dbReference type="Proteomes" id="UP001412067"/>
    </source>
</evidence>
<dbReference type="InterPro" id="IPR001841">
    <property type="entry name" value="Znf_RING"/>
</dbReference>
<reference evidence="7 8" key="1">
    <citation type="journal article" date="2022" name="Nat. Plants">
        <title>Genomes of leafy and leafless Platanthera orchids illuminate the evolution of mycoheterotrophy.</title>
        <authorList>
            <person name="Li M.H."/>
            <person name="Liu K.W."/>
            <person name="Li Z."/>
            <person name="Lu H.C."/>
            <person name="Ye Q.L."/>
            <person name="Zhang D."/>
            <person name="Wang J.Y."/>
            <person name="Li Y.F."/>
            <person name="Zhong Z.M."/>
            <person name="Liu X."/>
            <person name="Yu X."/>
            <person name="Liu D.K."/>
            <person name="Tu X.D."/>
            <person name="Liu B."/>
            <person name="Hao Y."/>
            <person name="Liao X.Y."/>
            <person name="Jiang Y.T."/>
            <person name="Sun W.H."/>
            <person name="Chen J."/>
            <person name="Chen Y.Q."/>
            <person name="Ai Y."/>
            <person name="Zhai J.W."/>
            <person name="Wu S.S."/>
            <person name="Zhou Z."/>
            <person name="Hsiao Y.Y."/>
            <person name="Wu W.L."/>
            <person name="Chen Y.Y."/>
            <person name="Lin Y.F."/>
            <person name="Hsu J.L."/>
            <person name="Li C.Y."/>
            <person name="Wang Z.W."/>
            <person name="Zhao X."/>
            <person name="Zhong W.Y."/>
            <person name="Ma X.K."/>
            <person name="Ma L."/>
            <person name="Huang J."/>
            <person name="Chen G.Z."/>
            <person name="Huang M.Z."/>
            <person name="Huang L."/>
            <person name="Peng D.H."/>
            <person name="Luo Y.B."/>
            <person name="Zou S.Q."/>
            <person name="Chen S.P."/>
            <person name="Lan S."/>
            <person name="Tsai W.C."/>
            <person name="Van de Peer Y."/>
            <person name="Liu Z.J."/>
        </authorList>
    </citation>
    <scope>NUCLEOTIDE SEQUENCE [LARGE SCALE GENOMIC DNA]</scope>
    <source>
        <strain evidence="7">Lor288</strain>
    </source>
</reference>
<keyword evidence="5" id="KW-0175">Coiled coil</keyword>
<organism evidence="7 8">
    <name type="scientific">Platanthera guangdongensis</name>
    <dbReference type="NCBI Taxonomy" id="2320717"/>
    <lineage>
        <taxon>Eukaryota</taxon>
        <taxon>Viridiplantae</taxon>
        <taxon>Streptophyta</taxon>
        <taxon>Embryophyta</taxon>
        <taxon>Tracheophyta</taxon>
        <taxon>Spermatophyta</taxon>
        <taxon>Magnoliopsida</taxon>
        <taxon>Liliopsida</taxon>
        <taxon>Asparagales</taxon>
        <taxon>Orchidaceae</taxon>
        <taxon>Orchidoideae</taxon>
        <taxon>Orchideae</taxon>
        <taxon>Orchidinae</taxon>
        <taxon>Platanthera</taxon>
    </lineage>
</organism>
<dbReference type="EMBL" id="JBBWWR010000007">
    <property type="protein sequence ID" value="KAK8963973.1"/>
    <property type="molecule type" value="Genomic_DNA"/>
</dbReference>
<dbReference type="CDD" id="cd16649">
    <property type="entry name" value="mRING-HC-C3HC5_CGRF1-like"/>
    <property type="match status" value="1"/>
</dbReference>
<dbReference type="InterPro" id="IPR013083">
    <property type="entry name" value="Znf_RING/FYVE/PHD"/>
</dbReference>
<keyword evidence="1" id="KW-0479">Metal-binding</keyword>
<evidence type="ECO:0000256" key="2">
    <source>
        <dbReference type="ARBA" id="ARBA00022771"/>
    </source>
</evidence>
<gene>
    <name evidence="7" type="ORF">KSP40_PGU008744</name>
</gene>
<comment type="caution">
    <text evidence="7">The sequence shown here is derived from an EMBL/GenBank/DDBJ whole genome shotgun (WGS) entry which is preliminary data.</text>
</comment>
<dbReference type="PANTHER" id="PTHR42647:SF12">
    <property type="entry name" value="BOI-RELATED E3 UBIQUITIN-PROTEIN LIGASE 2-RELATED"/>
    <property type="match status" value="1"/>
</dbReference>
<keyword evidence="2 4" id="KW-0863">Zinc-finger</keyword>
<dbReference type="Proteomes" id="UP001412067">
    <property type="component" value="Unassembled WGS sequence"/>
</dbReference>
<keyword evidence="3" id="KW-0862">Zinc</keyword>
<evidence type="ECO:0000313" key="7">
    <source>
        <dbReference type="EMBL" id="KAK8963973.1"/>
    </source>
</evidence>
<evidence type="ECO:0000256" key="4">
    <source>
        <dbReference type="PROSITE-ProRule" id="PRU00175"/>
    </source>
</evidence>
<name>A0ABR2MIJ3_9ASPA</name>
<feature type="domain" description="RING-type" evidence="6">
    <location>
        <begin position="242"/>
        <end position="277"/>
    </location>
</feature>
<accession>A0ABR2MIJ3</accession>
<dbReference type="Gene3D" id="3.30.40.10">
    <property type="entry name" value="Zinc/RING finger domain, C3HC4 (zinc finger)"/>
    <property type="match status" value="1"/>
</dbReference>
<proteinExistence type="predicted"/>
<protein>
    <recommendedName>
        <fullName evidence="6">RING-type domain-containing protein</fullName>
    </recommendedName>
</protein>
<dbReference type="PROSITE" id="PS50089">
    <property type="entry name" value="ZF_RING_2"/>
    <property type="match status" value="1"/>
</dbReference>
<sequence>MTPQSHQRAPVAVEAHHLHLINSSLLNRGHFRATLDAGDRGFMTFHGDGGFAGTSNIAGKSKRRPAKETPVSFYGEAPGTNLQRADLQLRDRLLILQKFVGPELFSFQTQQAEAALADRQRQFLRQLAAAIENEVRNRMNAMENEMEAAKKLNWALEARVQSLTVENHLWRELAQSNEAAANLLRADLEQAITTHICINEERQLQCNCYDAAADDGESCCGDSEDSNKMAAPPLPSPAARICRSCRRNEPTVLLLPCRHLCLCAACGSTANSCPICNCFTSGTVHVNLS</sequence>
<dbReference type="PANTHER" id="PTHR42647">
    <property type="entry name" value="SBP (S-RIBONUCLEASE BINDING PROTEIN) FAMILY PROTEIN"/>
    <property type="match status" value="1"/>
</dbReference>
<keyword evidence="8" id="KW-1185">Reference proteome</keyword>
<feature type="coiled-coil region" evidence="5">
    <location>
        <begin position="124"/>
        <end position="159"/>
    </location>
</feature>